<comment type="similarity">
    <text evidence="2">Belongs to the RLP family.</text>
</comment>
<evidence type="ECO:0000313" key="15">
    <source>
        <dbReference type="Proteomes" id="UP000694005"/>
    </source>
</evidence>
<feature type="compositionally biased region" description="Polar residues" evidence="12">
    <location>
        <begin position="1"/>
        <end position="19"/>
    </location>
</feature>
<keyword evidence="9 13" id="KW-0472">Membrane</keyword>
<feature type="compositionally biased region" description="Basic and acidic residues" evidence="12">
    <location>
        <begin position="153"/>
        <end position="181"/>
    </location>
</feature>
<evidence type="ECO:0000256" key="5">
    <source>
        <dbReference type="ARBA" id="ARBA00022692"/>
    </source>
</evidence>
<comment type="subcellular location">
    <subcellularLocation>
        <location evidence="1">Cell membrane</location>
        <topology evidence="1">Single-pass type I membrane protein</topology>
    </subcellularLocation>
</comment>
<dbReference type="PANTHER" id="PTHR48062">
    <property type="entry name" value="RECEPTOR-LIKE PROTEIN 14"/>
    <property type="match status" value="1"/>
</dbReference>
<protein>
    <submittedName>
        <fullName evidence="14">Uncharacterized protein</fullName>
    </submittedName>
</protein>
<dbReference type="EMBL" id="LS974623">
    <property type="protein sequence ID" value="CAG7904578.1"/>
    <property type="molecule type" value="Genomic_DNA"/>
</dbReference>
<feature type="compositionally biased region" description="Low complexity" evidence="12">
    <location>
        <begin position="20"/>
        <end position="33"/>
    </location>
</feature>
<keyword evidence="4" id="KW-0433">Leucine-rich repeat</keyword>
<dbReference type="SUPFAM" id="SSF52058">
    <property type="entry name" value="L domain-like"/>
    <property type="match status" value="3"/>
</dbReference>
<feature type="compositionally biased region" description="Polar residues" evidence="12">
    <location>
        <begin position="44"/>
        <end position="57"/>
    </location>
</feature>
<dbReference type="Pfam" id="PF13855">
    <property type="entry name" value="LRR_8"/>
    <property type="match status" value="2"/>
</dbReference>
<evidence type="ECO:0000256" key="1">
    <source>
        <dbReference type="ARBA" id="ARBA00004251"/>
    </source>
</evidence>
<dbReference type="AlphaFoldDB" id="A0A8D9HRL8"/>
<evidence type="ECO:0000256" key="11">
    <source>
        <dbReference type="ARBA" id="ARBA00023180"/>
    </source>
</evidence>
<dbReference type="PROSITE" id="PS51450">
    <property type="entry name" value="LRR"/>
    <property type="match status" value="1"/>
</dbReference>
<evidence type="ECO:0000256" key="4">
    <source>
        <dbReference type="ARBA" id="ARBA00022614"/>
    </source>
</evidence>
<sequence>METSQEHNFFQPNDQTVRLSSSSSSSSSSSCSSIEAEPRPDENPNYNQSPPTQIMERTTTTSTPTTPPYRIPSHVFARTPSTAPAEWSTLSNESLFSIRMGNNSFNANDYFKSGELTFPQPPSPRTPHLPSPLPSPRQNTNQGGGGGGSGVVEEAKTPVDVGKKAAETEKASPASKEEEQKSASSIREFIMANEAANKDNSNNNKSNKLDRSISRRSENLSVKSFAFPILGNADKGGLQSSTPPKKQTKPSQPETPKSSSESEGDEGIHYNWFHHCGRNGIVSVLAVTSTVSYVGDKATSAAQLPLRLVVCLTKFEGYFINNHIIVEIISDKLVKHSLSLGKRGFDFACHNDISYYFSILLDSLSELRNLTKLELLDLSGNGYNNSMPVFCGMKNLQELYLSGNYFSGRLPLCLGGLNNLRVLDLSLNQLSGNLPSRFSRLESLEYLSLSDNNFTGLFSLNLLANLTKLKVFKLSSTSDMLLVDTETTWLPKFQLSIASLPFCGLEKIPNFLVYQKKLHLLDLSSNRISGTIPSWLLANNQELEVLQLQNNSFTVFQIPTTVHSLQFLDISANNINGVLPDDIGHVLPNLKHMNGSHNGFQGNFPSSIGEMKNISFLDLSHNNLSGELPRSLFTGCYSLQILHLSHNQLGGDVLPRQTNLTSLVVLRMDNNLFTGEIKGLLTLVNLSVLDMSNNLLRGDVPSLIPNSSDMFMLLLSNNFLEGTLPSSLLANQHLNFLDLSGNLLSGALPSYDSSTYGIKLFLHNNSFTGEIPRTLLENAEILDLRNNKLSGSIPQFFNTMDMRIFLLKGNNLTGSIPKDLCDLKNIGLLDLSDNKLSGVIPSCLYNLSFGSGEYEQVRNGASEAYGFVPSLQFELYRTTFLVDEFKIDYETYMSFEIQFAAKQRYDSYTEESEFSRGTVDFMYGLDLSSNKLSGVIPSELGELSKLRAMNLSRNFLLSSIPDSFSKLKDIESLDLSFNMLHGNIPSQLTNLTSLAVFNVSYNNLSGIIPQGRQFDTFNEKSYIGNPLLCGKPTSMICERNNFQEPDNEMEVEEESTIDMVSFYWSFAAAYVTILLGIFASLSFDSPWSRFWFYIIDAFIIHKARNFLW</sequence>
<evidence type="ECO:0000256" key="3">
    <source>
        <dbReference type="ARBA" id="ARBA00022475"/>
    </source>
</evidence>
<feature type="region of interest" description="Disordered" evidence="12">
    <location>
        <begin position="102"/>
        <end position="215"/>
    </location>
</feature>
<evidence type="ECO:0000256" key="12">
    <source>
        <dbReference type="SAM" id="MobiDB-lite"/>
    </source>
</evidence>
<feature type="compositionally biased region" description="Pro residues" evidence="12">
    <location>
        <begin position="119"/>
        <end position="135"/>
    </location>
</feature>
<evidence type="ECO:0000256" key="2">
    <source>
        <dbReference type="ARBA" id="ARBA00009592"/>
    </source>
</evidence>
<organism evidence="14 15">
    <name type="scientific">Brassica campestris</name>
    <name type="common">Field mustard</name>
    <dbReference type="NCBI Taxonomy" id="3711"/>
    <lineage>
        <taxon>Eukaryota</taxon>
        <taxon>Viridiplantae</taxon>
        <taxon>Streptophyta</taxon>
        <taxon>Embryophyta</taxon>
        <taxon>Tracheophyta</taxon>
        <taxon>Spermatophyta</taxon>
        <taxon>Magnoliopsida</taxon>
        <taxon>eudicotyledons</taxon>
        <taxon>Gunneridae</taxon>
        <taxon>Pentapetalae</taxon>
        <taxon>rosids</taxon>
        <taxon>malvids</taxon>
        <taxon>Brassicales</taxon>
        <taxon>Brassicaceae</taxon>
        <taxon>Brassiceae</taxon>
        <taxon>Brassica</taxon>
    </lineage>
</organism>
<reference evidence="14 15" key="1">
    <citation type="submission" date="2021-07" db="EMBL/GenBank/DDBJ databases">
        <authorList>
            <consortium name="Genoscope - CEA"/>
            <person name="William W."/>
        </authorList>
    </citation>
    <scope>NUCLEOTIDE SEQUENCE [LARGE SCALE GENOMIC DNA]</scope>
</reference>
<proteinExistence type="inferred from homology"/>
<keyword evidence="10" id="KW-0675">Receptor</keyword>
<feature type="transmembrane region" description="Helical" evidence="13">
    <location>
        <begin position="1062"/>
        <end position="1083"/>
    </location>
</feature>
<dbReference type="Gramene" id="A07p42220.2_BraZ1">
    <property type="protein sequence ID" value="A07p42220.2_BraZ1.CDS"/>
    <property type="gene ID" value="A07g42220.2_BraZ1"/>
</dbReference>
<evidence type="ECO:0000256" key="7">
    <source>
        <dbReference type="ARBA" id="ARBA00022737"/>
    </source>
</evidence>
<dbReference type="InterPro" id="IPR032675">
    <property type="entry name" value="LRR_dom_sf"/>
</dbReference>
<dbReference type="Proteomes" id="UP000694005">
    <property type="component" value="Chromosome A07"/>
</dbReference>
<evidence type="ECO:0000256" key="13">
    <source>
        <dbReference type="SAM" id="Phobius"/>
    </source>
</evidence>
<keyword evidence="6" id="KW-0732">Signal</keyword>
<dbReference type="FunFam" id="3.80.10.10:FF:000213">
    <property type="entry name" value="Tyrosine-sulfated glycopeptide receptor 1"/>
    <property type="match status" value="1"/>
</dbReference>
<dbReference type="PANTHER" id="PTHR48062:SF42">
    <property type="entry name" value="RECEPTOR-LIKE PROTEIN 14"/>
    <property type="match status" value="1"/>
</dbReference>
<dbReference type="InterPro" id="IPR001611">
    <property type="entry name" value="Leu-rich_rpt"/>
</dbReference>
<dbReference type="SMART" id="SM00369">
    <property type="entry name" value="LRR_TYP"/>
    <property type="match status" value="11"/>
</dbReference>
<dbReference type="Gene3D" id="3.80.10.10">
    <property type="entry name" value="Ribonuclease Inhibitor"/>
    <property type="match status" value="4"/>
</dbReference>
<keyword evidence="8 13" id="KW-1133">Transmembrane helix</keyword>
<feature type="region of interest" description="Disordered" evidence="12">
    <location>
        <begin position="231"/>
        <end position="265"/>
    </location>
</feature>
<keyword evidence="7" id="KW-0677">Repeat</keyword>
<dbReference type="InterPro" id="IPR003591">
    <property type="entry name" value="Leu-rich_rpt_typical-subtyp"/>
</dbReference>
<evidence type="ECO:0000256" key="9">
    <source>
        <dbReference type="ARBA" id="ARBA00023136"/>
    </source>
</evidence>
<dbReference type="GO" id="GO:0005886">
    <property type="term" value="C:plasma membrane"/>
    <property type="evidence" value="ECO:0007669"/>
    <property type="project" value="UniProtKB-SubCell"/>
</dbReference>
<keyword evidence="11" id="KW-0325">Glycoprotein</keyword>
<name>A0A8D9HRL8_BRACM</name>
<keyword evidence="3" id="KW-1003">Cell membrane</keyword>
<evidence type="ECO:0000256" key="6">
    <source>
        <dbReference type="ARBA" id="ARBA00022729"/>
    </source>
</evidence>
<accession>A0A8D9HRL8</accession>
<dbReference type="InterPro" id="IPR051502">
    <property type="entry name" value="RLP_Defense_Trigger"/>
</dbReference>
<dbReference type="SMART" id="SM00365">
    <property type="entry name" value="LRR_SD22"/>
    <property type="match status" value="5"/>
</dbReference>
<dbReference type="Pfam" id="PF00560">
    <property type="entry name" value="LRR_1"/>
    <property type="match status" value="6"/>
</dbReference>
<gene>
    <name evidence="14" type="ORF">BRAPAZ1V2_A07P42220.2</name>
</gene>
<evidence type="ECO:0000256" key="10">
    <source>
        <dbReference type="ARBA" id="ARBA00023170"/>
    </source>
</evidence>
<evidence type="ECO:0000256" key="8">
    <source>
        <dbReference type="ARBA" id="ARBA00022989"/>
    </source>
</evidence>
<feature type="compositionally biased region" description="Low complexity" evidence="12">
    <location>
        <begin position="192"/>
        <end position="206"/>
    </location>
</feature>
<dbReference type="FunFam" id="3.80.10.10:FF:001347">
    <property type="entry name" value="LRR receptor-like serine/threonine-protein kinase GSO2"/>
    <property type="match status" value="1"/>
</dbReference>
<dbReference type="FunFam" id="3.80.10.10:FF:000041">
    <property type="entry name" value="LRR receptor-like serine/threonine-protein kinase ERECTA"/>
    <property type="match status" value="1"/>
</dbReference>
<feature type="region of interest" description="Disordered" evidence="12">
    <location>
        <begin position="1"/>
        <end position="88"/>
    </location>
</feature>
<evidence type="ECO:0000313" key="14">
    <source>
        <dbReference type="EMBL" id="CAG7904578.1"/>
    </source>
</evidence>
<keyword evidence="5 13" id="KW-0812">Transmembrane</keyword>
<feature type="compositionally biased region" description="Low complexity" evidence="12">
    <location>
        <begin position="239"/>
        <end position="257"/>
    </location>
</feature>